<dbReference type="PANTHER" id="PTHR43580">
    <property type="entry name" value="OXIDOREDUCTASE GLYR1-RELATED"/>
    <property type="match status" value="1"/>
</dbReference>
<dbReference type="AlphaFoldDB" id="A0A7V9Z9R0"/>
<keyword evidence="8" id="KW-1185">Reference proteome</keyword>
<dbReference type="GO" id="GO:0016054">
    <property type="term" value="P:organic acid catabolic process"/>
    <property type="evidence" value="ECO:0007669"/>
    <property type="project" value="UniProtKB-ARBA"/>
</dbReference>
<dbReference type="GO" id="GO:0050661">
    <property type="term" value="F:NADP binding"/>
    <property type="evidence" value="ECO:0007669"/>
    <property type="project" value="InterPro"/>
</dbReference>
<dbReference type="Gene3D" id="3.40.50.720">
    <property type="entry name" value="NAD(P)-binding Rossmann-like Domain"/>
    <property type="match status" value="1"/>
</dbReference>
<dbReference type="EC" id="1.1.1.79" evidence="7"/>
<feature type="domain" description="6-phosphogluconate dehydrogenase NADP-binding" evidence="5">
    <location>
        <begin position="2"/>
        <end position="160"/>
    </location>
</feature>
<dbReference type="InterPro" id="IPR006115">
    <property type="entry name" value="6PGDH_NADP-bd"/>
</dbReference>
<sequence length="288" mass="31541">MIGFIGLGIMGSRMAENLLDKGYELIVYNRTKEKATRLLEKGATWAGSPKDVAHQAKIVFTMLTHPNAVEVIALGEDGFLHPLSKGAIWIDCSTVPPSFTRAMAKEAEQRGIRFLDAPVSGSKIPAEKGELIFFVGGKQEDVEEVRPLLNAMGKAIYHLGANGTGTAMKLVVNLLLAESMAAFAEAVTLGEALDLNKETVVNTLLNNPSAAPFLQGKKEKIIRNDFATEFPLEHMQKDLQLISQAAYENNVSLPLVNAAKELYGLAKQYGFHQKDFSAIYQFLSHKHQ</sequence>
<dbReference type="InterPro" id="IPR051265">
    <property type="entry name" value="HIBADH-related_NP60_sf"/>
</dbReference>
<comment type="similarity">
    <text evidence="1">Belongs to the HIBADH-related family.</text>
</comment>
<dbReference type="InterPro" id="IPR008927">
    <property type="entry name" value="6-PGluconate_DH-like_C_sf"/>
</dbReference>
<dbReference type="GO" id="GO:0030267">
    <property type="term" value="F:glyoxylate reductase (NADPH) activity"/>
    <property type="evidence" value="ECO:0007669"/>
    <property type="project" value="UniProtKB-EC"/>
</dbReference>
<dbReference type="GO" id="GO:0051287">
    <property type="term" value="F:NAD binding"/>
    <property type="evidence" value="ECO:0007669"/>
    <property type="project" value="InterPro"/>
</dbReference>
<evidence type="ECO:0000259" key="6">
    <source>
        <dbReference type="Pfam" id="PF14833"/>
    </source>
</evidence>
<keyword evidence="3" id="KW-0520">NAD</keyword>
<gene>
    <name evidence="7" type="ORF">HNR31_003475</name>
</gene>
<keyword evidence="2 7" id="KW-0560">Oxidoreductase</keyword>
<dbReference type="InterPro" id="IPR013328">
    <property type="entry name" value="6PGD_dom2"/>
</dbReference>
<dbReference type="SUPFAM" id="SSF48179">
    <property type="entry name" value="6-phosphogluconate dehydrogenase C-terminal domain-like"/>
    <property type="match status" value="1"/>
</dbReference>
<dbReference type="EC" id="1.1.1.31" evidence="7"/>
<accession>A0A7V9Z9R0</accession>
<dbReference type="RefSeq" id="WP_181557330.1">
    <property type="nucleotide sequence ID" value="NZ_JACDUT010000015.1"/>
</dbReference>
<dbReference type="InterPro" id="IPR002204">
    <property type="entry name" value="3-OH-isobutyrate_DH-rel_CS"/>
</dbReference>
<comment type="caution">
    <text evidence="7">The sequence shown here is derived from an EMBL/GenBank/DDBJ whole genome shotgun (WGS) entry which is preliminary data.</text>
</comment>
<protein>
    <submittedName>
        <fullName evidence="7">3-hydroxyisobutyrate dehydrogenase/glyoxylate/succinic semialdehyde reductase</fullName>
        <ecNumber evidence="7">1.1.1.-</ecNumber>
        <ecNumber evidence="7">1.1.1.31</ecNumber>
        <ecNumber evidence="7">1.1.1.79</ecNumber>
    </submittedName>
</protein>
<evidence type="ECO:0000256" key="1">
    <source>
        <dbReference type="ARBA" id="ARBA00009080"/>
    </source>
</evidence>
<dbReference type="EC" id="1.1.1.-" evidence="7"/>
<evidence type="ECO:0000313" key="8">
    <source>
        <dbReference type="Proteomes" id="UP000523087"/>
    </source>
</evidence>
<evidence type="ECO:0000313" key="7">
    <source>
        <dbReference type="EMBL" id="MBA2876657.1"/>
    </source>
</evidence>
<dbReference type="Pfam" id="PF14833">
    <property type="entry name" value="NAD_binding_11"/>
    <property type="match status" value="1"/>
</dbReference>
<dbReference type="PANTHER" id="PTHR43580:SF2">
    <property type="entry name" value="CYTOKINE-LIKE NUCLEAR FACTOR N-PAC"/>
    <property type="match status" value="1"/>
</dbReference>
<dbReference type="SUPFAM" id="SSF51735">
    <property type="entry name" value="NAD(P)-binding Rossmann-fold domains"/>
    <property type="match status" value="1"/>
</dbReference>
<dbReference type="Pfam" id="PF03446">
    <property type="entry name" value="NAD_binding_2"/>
    <property type="match status" value="1"/>
</dbReference>
<dbReference type="EMBL" id="JACDUT010000015">
    <property type="protein sequence ID" value="MBA2876657.1"/>
    <property type="molecule type" value="Genomic_DNA"/>
</dbReference>
<feature type="active site" evidence="4">
    <location>
        <position position="169"/>
    </location>
</feature>
<evidence type="ECO:0000256" key="3">
    <source>
        <dbReference type="ARBA" id="ARBA00023027"/>
    </source>
</evidence>
<proteinExistence type="inferred from homology"/>
<dbReference type="GO" id="GO:0008442">
    <property type="term" value="F:3-hydroxyisobutyrate dehydrogenase activity"/>
    <property type="evidence" value="ECO:0007669"/>
    <property type="project" value="UniProtKB-EC"/>
</dbReference>
<organism evidence="7 8">
    <name type="scientific">Thermaerobacillus caldiproteolyticus</name>
    <dbReference type="NCBI Taxonomy" id="247480"/>
    <lineage>
        <taxon>Bacteria</taxon>
        <taxon>Bacillati</taxon>
        <taxon>Bacillota</taxon>
        <taxon>Bacilli</taxon>
        <taxon>Bacillales</taxon>
        <taxon>Anoxybacillaceae</taxon>
        <taxon>Thermaerobacillus</taxon>
    </lineage>
</organism>
<evidence type="ECO:0000256" key="4">
    <source>
        <dbReference type="PIRSR" id="PIRSR000103-1"/>
    </source>
</evidence>
<dbReference type="PROSITE" id="PS00895">
    <property type="entry name" value="3_HYDROXYISOBUT_DH"/>
    <property type="match status" value="1"/>
</dbReference>
<dbReference type="InterPro" id="IPR015815">
    <property type="entry name" value="HIBADH-related"/>
</dbReference>
<reference evidence="7 8" key="1">
    <citation type="submission" date="2020-07" db="EMBL/GenBank/DDBJ databases">
        <title>Genomic Encyclopedia of Type Strains, Phase IV (KMG-IV): sequencing the most valuable type-strain genomes for metagenomic binning, comparative biology and taxonomic classification.</title>
        <authorList>
            <person name="Goeker M."/>
        </authorList>
    </citation>
    <scope>NUCLEOTIDE SEQUENCE [LARGE SCALE GENOMIC DNA]</scope>
    <source>
        <strain evidence="7 8">DSM 15730</strain>
    </source>
</reference>
<feature type="domain" description="3-hydroxyisobutyrate dehydrogenase-like NAD-binding" evidence="6">
    <location>
        <begin position="163"/>
        <end position="282"/>
    </location>
</feature>
<evidence type="ECO:0000259" key="5">
    <source>
        <dbReference type="Pfam" id="PF03446"/>
    </source>
</evidence>
<dbReference type="Proteomes" id="UP000523087">
    <property type="component" value="Unassembled WGS sequence"/>
</dbReference>
<dbReference type="Gene3D" id="1.10.1040.10">
    <property type="entry name" value="N-(1-d-carboxylethyl)-l-norvaline Dehydrogenase, domain 2"/>
    <property type="match status" value="1"/>
</dbReference>
<name>A0A7V9Z9R0_9BACL</name>
<dbReference type="InterPro" id="IPR036291">
    <property type="entry name" value="NAD(P)-bd_dom_sf"/>
</dbReference>
<evidence type="ECO:0000256" key="2">
    <source>
        <dbReference type="ARBA" id="ARBA00023002"/>
    </source>
</evidence>
<dbReference type="PIRSF" id="PIRSF000103">
    <property type="entry name" value="HIBADH"/>
    <property type="match status" value="1"/>
</dbReference>
<dbReference type="InterPro" id="IPR029154">
    <property type="entry name" value="HIBADH-like_NADP-bd"/>
</dbReference>